<evidence type="ECO:0000256" key="1">
    <source>
        <dbReference type="ARBA" id="ARBA00023015"/>
    </source>
</evidence>
<keyword evidence="1" id="KW-0805">Transcription regulation</keyword>
<dbReference type="SMART" id="SM00342">
    <property type="entry name" value="HTH_ARAC"/>
    <property type="match status" value="1"/>
</dbReference>
<dbReference type="PROSITE" id="PS01124">
    <property type="entry name" value="HTH_ARAC_FAMILY_2"/>
    <property type="match status" value="1"/>
</dbReference>
<dbReference type="Proteomes" id="UP000283341">
    <property type="component" value="Unassembled WGS sequence"/>
</dbReference>
<sequence>MQTYSACGAAISCQQCPKAVGNAIIYASHSRGFHLPAQKCEENIMIFLLEGEALVNSQEYAGTILRAGEFILQAIGSKYEILALTDVECVCYRFNQPEFFCEERYKYIMKEITPPLIFTPLKIIPELRFFLDASKAYLAKEKICRELLSFKRKELAFLLGEYYSDYDLSILVHTLSRYTSSFEYFVLQNHLKVKTVEELAQLGGYTVVTFRRIFNSVFHKPVYEWMMEKRKENIVYELRYTDATISEICYKYGFESLPHFSNFCKKNFGTSPRGLRSVQSVPPQETQTICEEAG</sequence>
<dbReference type="Proteomes" id="UP000325055">
    <property type="component" value="Unassembled WGS sequence"/>
</dbReference>
<dbReference type="EMBL" id="VVYW01000002">
    <property type="protein sequence ID" value="KAA5410817.1"/>
    <property type="molecule type" value="Genomic_DNA"/>
</dbReference>
<dbReference type="GO" id="GO:0003700">
    <property type="term" value="F:DNA-binding transcription factor activity"/>
    <property type="evidence" value="ECO:0007669"/>
    <property type="project" value="InterPro"/>
</dbReference>
<dbReference type="PANTHER" id="PTHR47504:SF5">
    <property type="entry name" value="RIGHT ORIGIN-BINDING PROTEIN"/>
    <property type="match status" value="1"/>
</dbReference>
<dbReference type="AlphaFoldDB" id="A0A0P0FRN1"/>
<dbReference type="GO" id="GO:0043565">
    <property type="term" value="F:sequence-specific DNA binding"/>
    <property type="evidence" value="ECO:0007669"/>
    <property type="project" value="InterPro"/>
</dbReference>
<reference evidence="7 9" key="2">
    <citation type="submission" date="2018-08" db="EMBL/GenBank/DDBJ databases">
        <title>A genome reference for cultivated species of the human gut microbiota.</title>
        <authorList>
            <person name="Zou Y."/>
            <person name="Xue W."/>
            <person name="Luo G."/>
        </authorList>
    </citation>
    <scope>NUCLEOTIDE SEQUENCE [LARGE SCALE GENOMIC DNA]</scope>
    <source>
        <strain evidence="7 9">AF22-3AC</strain>
    </source>
</reference>
<evidence type="ECO:0000313" key="7">
    <source>
        <dbReference type="EMBL" id="RGS34205.1"/>
    </source>
</evidence>
<dbReference type="PANTHER" id="PTHR47504">
    <property type="entry name" value="RIGHT ORIGIN-BINDING PROTEIN"/>
    <property type="match status" value="1"/>
</dbReference>
<dbReference type="InterPro" id="IPR050959">
    <property type="entry name" value="MarA-like"/>
</dbReference>
<evidence type="ECO:0000313" key="9">
    <source>
        <dbReference type="Proteomes" id="UP000283341"/>
    </source>
</evidence>
<proteinExistence type="predicted"/>
<evidence type="ECO:0000313" key="8">
    <source>
        <dbReference type="Proteomes" id="UP000061809"/>
    </source>
</evidence>
<dbReference type="Proteomes" id="UP000061809">
    <property type="component" value="Chromosome"/>
</dbReference>
<dbReference type="InterPro" id="IPR013087">
    <property type="entry name" value="Znf_C2H2_type"/>
</dbReference>
<keyword evidence="2 5" id="KW-0238">DNA-binding</keyword>
<dbReference type="EMBL" id="CP012801">
    <property type="protein sequence ID" value="ALJ60233.1"/>
    <property type="molecule type" value="Genomic_DNA"/>
</dbReference>
<evidence type="ECO:0000256" key="3">
    <source>
        <dbReference type="ARBA" id="ARBA00023163"/>
    </source>
</evidence>
<accession>A0A0P0FRN1</accession>
<evidence type="ECO:0000313" key="10">
    <source>
        <dbReference type="Proteomes" id="UP000325055"/>
    </source>
</evidence>
<dbReference type="InterPro" id="IPR009057">
    <property type="entry name" value="Homeodomain-like_sf"/>
</dbReference>
<dbReference type="SUPFAM" id="SSF46689">
    <property type="entry name" value="Homeodomain-like"/>
    <property type="match status" value="1"/>
</dbReference>
<dbReference type="InterPro" id="IPR018060">
    <property type="entry name" value="HTH_AraC"/>
</dbReference>
<reference evidence="6 10" key="3">
    <citation type="journal article" date="2019" name="Nat. Med.">
        <title>A library of human gut bacterial isolates paired with longitudinal multiomics data enables mechanistic microbiome research.</title>
        <authorList>
            <person name="Poyet M."/>
            <person name="Groussin M."/>
            <person name="Gibbons S.M."/>
            <person name="Avila-Pacheco J."/>
            <person name="Jiang X."/>
            <person name="Kearney S.M."/>
            <person name="Perrotta A.R."/>
            <person name="Berdy B."/>
            <person name="Zhao S."/>
            <person name="Lieberman T.D."/>
            <person name="Swanson P.K."/>
            <person name="Smith M."/>
            <person name="Roesemann S."/>
            <person name="Alexander J.E."/>
            <person name="Rich S.A."/>
            <person name="Livny J."/>
            <person name="Vlamakis H."/>
            <person name="Clish C."/>
            <person name="Bullock K."/>
            <person name="Deik A."/>
            <person name="Scott J."/>
            <person name="Pierce K.A."/>
            <person name="Xavier R.J."/>
            <person name="Alm E.J."/>
        </authorList>
    </citation>
    <scope>NUCLEOTIDE SEQUENCE [LARGE SCALE GENOMIC DNA]</scope>
    <source>
        <strain evidence="6 10">BIOML-A7</strain>
    </source>
</reference>
<dbReference type="RefSeq" id="WP_007211610.1">
    <property type="nucleotide sequence ID" value="NZ_CAXUGF010000006.1"/>
</dbReference>
<dbReference type="Gene3D" id="1.10.10.60">
    <property type="entry name" value="Homeodomain-like"/>
    <property type="match status" value="1"/>
</dbReference>
<evidence type="ECO:0000313" key="5">
    <source>
        <dbReference type="EMBL" id="ALJ60233.1"/>
    </source>
</evidence>
<feature type="domain" description="HTH araC/xylS-type" evidence="4">
    <location>
        <begin position="180"/>
        <end position="278"/>
    </location>
</feature>
<gene>
    <name evidence="5" type="ORF">BcellWH2_02995</name>
    <name evidence="7" type="ORF">DWX97_19830</name>
    <name evidence="6" type="ORF">F2Y86_02725</name>
</gene>
<evidence type="ECO:0000259" key="4">
    <source>
        <dbReference type="PROSITE" id="PS01124"/>
    </source>
</evidence>
<reference evidence="5 8" key="1">
    <citation type="journal article" date="2015" name="Science">
        <title>Genetic determinants of in vivo fitness and diet responsiveness in multiple human gut Bacteroides.</title>
        <authorList>
            <person name="Wu M."/>
            <person name="McNulty N.P."/>
            <person name="Rodionov D.A."/>
            <person name="Khoroshkin M.S."/>
            <person name="Griffin N.W."/>
            <person name="Cheng J."/>
            <person name="Latreille P."/>
            <person name="Kerstetter R.A."/>
            <person name="Terrapon N."/>
            <person name="Henrissat B."/>
            <person name="Osterman A.L."/>
            <person name="Gordon J.I."/>
        </authorList>
    </citation>
    <scope>NUCLEOTIDE SEQUENCE [LARGE SCALE GENOMIC DNA]</scope>
    <source>
        <strain evidence="5 8">WH2</strain>
    </source>
</reference>
<protein>
    <submittedName>
        <fullName evidence="7">AraC family transcriptional regulator</fullName>
    </submittedName>
    <submittedName>
        <fullName evidence="5">DNA-binding transcriptional regulator SoxS</fullName>
    </submittedName>
    <submittedName>
        <fullName evidence="6">Helix-turn-helix transcriptional regulator</fullName>
    </submittedName>
</protein>
<evidence type="ECO:0000313" key="6">
    <source>
        <dbReference type="EMBL" id="KAA5410817.1"/>
    </source>
</evidence>
<evidence type="ECO:0000256" key="2">
    <source>
        <dbReference type="ARBA" id="ARBA00023125"/>
    </source>
</evidence>
<dbReference type="Pfam" id="PF12833">
    <property type="entry name" value="HTH_18"/>
    <property type="match status" value="1"/>
</dbReference>
<name>A0A0P0FRN1_9BACE</name>
<dbReference type="EMBL" id="QRVJ01000023">
    <property type="protein sequence ID" value="RGS34205.1"/>
    <property type="molecule type" value="Genomic_DNA"/>
</dbReference>
<organism evidence="5 8">
    <name type="scientific">Bacteroides cellulosilyticus</name>
    <dbReference type="NCBI Taxonomy" id="246787"/>
    <lineage>
        <taxon>Bacteria</taxon>
        <taxon>Pseudomonadati</taxon>
        <taxon>Bacteroidota</taxon>
        <taxon>Bacteroidia</taxon>
        <taxon>Bacteroidales</taxon>
        <taxon>Bacteroidaceae</taxon>
        <taxon>Bacteroides</taxon>
    </lineage>
</organism>
<dbReference type="KEGG" id="bcel:BcellWH2_02995"/>
<keyword evidence="3" id="KW-0804">Transcription</keyword>
<dbReference type="PROSITE" id="PS00028">
    <property type="entry name" value="ZINC_FINGER_C2H2_1"/>
    <property type="match status" value="1"/>
</dbReference>
<dbReference type="PATRIC" id="fig|246787.4.peg.3099"/>